<comment type="caution">
    <text evidence="2">The sequence shown here is derived from an EMBL/GenBank/DDBJ whole genome shotgun (WGS) entry which is preliminary data.</text>
</comment>
<reference evidence="4 6" key="1">
    <citation type="submission" date="2018-09" db="EMBL/GenBank/DDBJ databases">
        <title>Genomic investigation of the strawberry pathogen Phytophthora fragariae indicates pathogenicity is determined by transcriptional variation in three key races.</title>
        <authorList>
            <person name="Adams T.M."/>
            <person name="Armitage A.D."/>
            <person name="Sobczyk M.K."/>
            <person name="Bates H.J."/>
            <person name="Dunwell J.M."/>
            <person name="Nellist C.F."/>
            <person name="Harrison R.J."/>
        </authorList>
    </citation>
    <scope>NUCLEOTIDE SEQUENCE [LARGE SCALE GENOMIC DNA]</scope>
    <source>
        <strain evidence="2 4">SCRP249</strain>
        <strain evidence="1 6">SCRP324</strain>
        <strain evidence="3 5">SCRP333</strain>
    </source>
</reference>
<dbReference type="EMBL" id="QXFV01000088">
    <property type="protein sequence ID" value="KAE9050263.1"/>
    <property type="molecule type" value="Genomic_DNA"/>
</dbReference>
<evidence type="ECO:0000313" key="2">
    <source>
        <dbReference type="EMBL" id="KAE9050263.1"/>
    </source>
</evidence>
<dbReference type="Proteomes" id="UP000435112">
    <property type="component" value="Unassembled WGS sequence"/>
</dbReference>
<dbReference type="EMBL" id="QXFU01000093">
    <property type="protein sequence ID" value="KAE9044657.1"/>
    <property type="molecule type" value="Genomic_DNA"/>
</dbReference>
<dbReference type="EMBL" id="QXFT01000093">
    <property type="protein sequence ID" value="KAE9355457.1"/>
    <property type="molecule type" value="Genomic_DNA"/>
</dbReference>
<dbReference type="Proteomes" id="UP000429607">
    <property type="component" value="Unassembled WGS sequence"/>
</dbReference>
<sequence length="98" mass="10503">MMAARTHICELASTFAMPFLSVQTLEARPPFQVNLSVTEPCSFAVIIGTVGLACRASSHPVACFRLQASSAQVELSSEAEASLPPNRPLSYGWPKLIP</sequence>
<evidence type="ECO:0000313" key="4">
    <source>
        <dbReference type="Proteomes" id="UP000429607"/>
    </source>
</evidence>
<evidence type="ECO:0000313" key="1">
    <source>
        <dbReference type="EMBL" id="KAE9044657.1"/>
    </source>
</evidence>
<proteinExistence type="predicted"/>
<protein>
    <submittedName>
        <fullName evidence="2">Uncharacterized protein</fullName>
    </submittedName>
</protein>
<accession>A0A6A3PCX4</accession>
<dbReference type="AlphaFoldDB" id="A0A6A3PCX4"/>
<gene>
    <name evidence="2" type="ORF">PR001_g2545</name>
    <name evidence="1" type="ORF">PR002_g2667</name>
    <name evidence="3" type="ORF">PR003_g2835</name>
</gene>
<evidence type="ECO:0000313" key="3">
    <source>
        <dbReference type="EMBL" id="KAE9355457.1"/>
    </source>
</evidence>
<name>A0A6A3PCX4_9STRA</name>
<keyword evidence="5" id="KW-1185">Reference proteome</keyword>
<dbReference type="Proteomes" id="UP000434957">
    <property type="component" value="Unassembled WGS sequence"/>
</dbReference>
<dbReference type="OrthoDB" id="10271835at2759"/>
<evidence type="ECO:0000313" key="5">
    <source>
        <dbReference type="Proteomes" id="UP000434957"/>
    </source>
</evidence>
<organism evidence="2 4">
    <name type="scientific">Phytophthora rubi</name>
    <dbReference type="NCBI Taxonomy" id="129364"/>
    <lineage>
        <taxon>Eukaryota</taxon>
        <taxon>Sar</taxon>
        <taxon>Stramenopiles</taxon>
        <taxon>Oomycota</taxon>
        <taxon>Peronosporomycetes</taxon>
        <taxon>Peronosporales</taxon>
        <taxon>Peronosporaceae</taxon>
        <taxon>Phytophthora</taxon>
    </lineage>
</organism>
<evidence type="ECO:0000313" key="6">
    <source>
        <dbReference type="Proteomes" id="UP000435112"/>
    </source>
</evidence>